<dbReference type="EMBL" id="MLCB01000021">
    <property type="protein sequence ID" value="OJI95509.1"/>
    <property type="molecule type" value="Genomic_DNA"/>
</dbReference>
<dbReference type="STRING" id="696762.PFRI_03040"/>
<dbReference type="AlphaFoldDB" id="A0A1L9P1U3"/>
<evidence type="ECO:0000313" key="2">
    <source>
        <dbReference type="EMBL" id="OJI95509.1"/>
    </source>
</evidence>
<evidence type="ECO:0000313" key="3">
    <source>
        <dbReference type="Proteomes" id="UP000184514"/>
    </source>
</evidence>
<accession>A0A1L9P1U3</accession>
<protein>
    <recommendedName>
        <fullName evidence="1">Hedgehog/Intein (Hint) domain-containing protein</fullName>
    </recommendedName>
</protein>
<dbReference type="OrthoDB" id="7685535at2"/>
<dbReference type="RefSeq" id="WP_072629005.1">
    <property type="nucleotide sequence ID" value="NZ_JABBAN010000236.1"/>
</dbReference>
<name>A0A1L9P1U3_9RHOB</name>
<organism evidence="2 3">
    <name type="scientific">Planktotalea frisia</name>
    <dbReference type="NCBI Taxonomy" id="696762"/>
    <lineage>
        <taxon>Bacteria</taxon>
        <taxon>Pseudomonadati</taxon>
        <taxon>Pseudomonadota</taxon>
        <taxon>Alphaproteobacteria</taxon>
        <taxon>Rhodobacterales</taxon>
        <taxon>Paracoccaceae</taxon>
        <taxon>Planktotalea</taxon>
    </lineage>
</organism>
<gene>
    <name evidence="2" type="ORF">PFRI_03040</name>
</gene>
<feature type="domain" description="Hedgehog/Intein (Hint)" evidence="1">
    <location>
        <begin position="26"/>
        <end position="152"/>
    </location>
</feature>
<dbReference type="InterPro" id="IPR028992">
    <property type="entry name" value="Hedgehog/Intein_dom"/>
</dbReference>
<proteinExistence type="predicted"/>
<evidence type="ECO:0000259" key="1">
    <source>
        <dbReference type="Pfam" id="PF13403"/>
    </source>
</evidence>
<keyword evidence="3" id="KW-1185">Reference proteome</keyword>
<reference evidence="2 3" key="1">
    <citation type="submission" date="2016-10" db="EMBL/GenBank/DDBJ databases">
        <title>Genome sequence of Planktotalea frisia SH6-1.</title>
        <authorList>
            <person name="Poehlein A."/>
            <person name="Bakenhus I."/>
            <person name="Voget S."/>
            <person name="Brinkhoff T."/>
            <person name="Simon M."/>
        </authorList>
    </citation>
    <scope>NUCLEOTIDE SEQUENCE [LARGE SCALE GENOMIC DNA]</scope>
    <source>
        <strain evidence="2 3">SH6-1</strain>
    </source>
</reference>
<dbReference type="Pfam" id="PF13403">
    <property type="entry name" value="Hint_2"/>
    <property type="match status" value="1"/>
</dbReference>
<dbReference type="Proteomes" id="UP000184514">
    <property type="component" value="Unassembled WGS sequence"/>
</dbReference>
<comment type="caution">
    <text evidence="2">The sequence shown here is derived from an EMBL/GenBank/DDBJ whole genome shotgun (WGS) entry which is preliminary data.</text>
</comment>
<sequence>MLDWNTQASQSAPHLMPSVEATGILVGTSIATSFGWRPIEAICCGDMVLTFDHGFRSVVGVRRVLLWDGRGECPKALRSVRIGANVLDNTQDVDVLPEQGIMVESDAAVDYRGDPFAVLMPRSMEAYGFADIVEQSLPIEAVVLEFEDDEVVYGQSGLHFHIPKAGDLFVEVDPALQYKVLNTEETFELLEDLNAAHQQQ</sequence>